<evidence type="ECO:0000259" key="6">
    <source>
        <dbReference type="PROSITE" id="PS50002"/>
    </source>
</evidence>
<dbReference type="PANTHER" id="PTHR19969">
    <property type="entry name" value="SH2-SH3 ADAPTOR PROTEIN-RELATED"/>
    <property type="match status" value="1"/>
</dbReference>
<dbReference type="GO" id="GO:0007167">
    <property type="term" value="P:enzyme-linked receptor protein signaling pathway"/>
    <property type="evidence" value="ECO:0007669"/>
    <property type="project" value="TreeGrafter"/>
</dbReference>
<accession>A0A8J6BLK9</accession>
<dbReference type="OrthoDB" id="4680325at2759"/>
<dbReference type="Gene3D" id="3.30.505.10">
    <property type="entry name" value="SH2 domain"/>
    <property type="match status" value="1"/>
</dbReference>
<dbReference type="Proteomes" id="UP000770717">
    <property type="component" value="Unassembled WGS sequence"/>
</dbReference>
<dbReference type="Pfam" id="PF00017">
    <property type="entry name" value="SH2"/>
    <property type="match status" value="1"/>
</dbReference>
<feature type="domain" description="SH3" evidence="6">
    <location>
        <begin position="40"/>
        <end position="101"/>
    </location>
</feature>
<proteinExistence type="predicted"/>
<dbReference type="SMART" id="SM00326">
    <property type="entry name" value="SH3"/>
    <property type="match status" value="1"/>
</dbReference>
<gene>
    <name evidence="7" type="ORF">GDO78_014078</name>
</gene>
<dbReference type="GO" id="GO:0016477">
    <property type="term" value="P:cell migration"/>
    <property type="evidence" value="ECO:0007669"/>
    <property type="project" value="TreeGrafter"/>
</dbReference>
<evidence type="ECO:0000313" key="7">
    <source>
        <dbReference type="EMBL" id="KAG9462463.1"/>
    </source>
</evidence>
<dbReference type="SUPFAM" id="SSF50044">
    <property type="entry name" value="SH3-domain"/>
    <property type="match status" value="1"/>
</dbReference>
<dbReference type="GO" id="GO:0035591">
    <property type="term" value="F:signaling adaptor activity"/>
    <property type="evidence" value="ECO:0007669"/>
    <property type="project" value="TreeGrafter"/>
</dbReference>
<dbReference type="Pfam" id="PF14604">
    <property type="entry name" value="SH3_9"/>
    <property type="match status" value="1"/>
</dbReference>
<reference evidence="7" key="1">
    <citation type="thesis" date="2020" institute="ProQuest LLC" country="789 East Eisenhower Parkway, Ann Arbor, MI, USA">
        <title>Comparative Genomics and Chromosome Evolution.</title>
        <authorList>
            <person name="Mudd A.B."/>
        </authorList>
    </citation>
    <scope>NUCLEOTIDE SEQUENCE</scope>
    <source>
        <strain evidence="7">HN-11 Male</strain>
        <tissue evidence="7">Kidney and liver</tissue>
    </source>
</reference>
<dbReference type="InterPro" id="IPR036028">
    <property type="entry name" value="SH3-like_dom_sf"/>
</dbReference>
<comment type="caution">
    <text evidence="7">The sequence shown here is derived from an EMBL/GenBank/DDBJ whole genome shotgun (WGS) entry which is preliminary data.</text>
</comment>
<sequence>MEDFCRSHMKFLGCLWDKIWPPTMESSVPTIQHEKSSTTPNVDIVTVLYDFQGRNQEELSVQAGEQLWVIRAEGDYALARKLTGAMEVGLVPANYTSSLSLDFDPLQGTNAAHTTMDQPSNYVPDRNPLLSNEAWYVEVSNRTEAETLLMCPPNAHGSYLVRPSYTNHNLYSLS</sequence>
<name>A0A8J6BLK9_ELECQ</name>
<evidence type="ECO:0000256" key="4">
    <source>
        <dbReference type="PROSITE-ProRule" id="PRU00192"/>
    </source>
</evidence>
<keyword evidence="2 3" id="KW-0727">SH2 domain</keyword>
<protein>
    <recommendedName>
        <fullName evidence="9">SH3 domain-containing protein</fullName>
    </recommendedName>
</protein>
<evidence type="ECO:0000256" key="1">
    <source>
        <dbReference type="ARBA" id="ARBA00022443"/>
    </source>
</evidence>
<evidence type="ECO:0008006" key="9">
    <source>
        <dbReference type="Google" id="ProtNLM"/>
    </source>
</evidence>
<feature type="non-terminal residue" evidence="7">
    <location>
        <position position="174"/>
    </location>
</feature>
<dbReference type="EMBL" id="WNTK01011200">
    <property type="protein sequence ID" value="KAG9462463.1"/>
    <property type="molecule type" value="Genomic_DNA"/>
</dbReference>
<evidence type="ECO:0000256" key="2">
    <source>
        <dbReference type="ARBA" id="ARBA00022999"/>
    </source>
</evidence>
<dbReference type="GO" id="GO:0030971">
    <property type="term" value="F:receptor tyrosine kinase binding"/>
    <property type="evidence" value="ECO:0007669"/>
    <property type="project" value="TreeGrafter"/>
</dbReference>
<organism evidence="7 8">
    <name type="scientific">Eleutherodactylus coqui</name>
    <name type="common">Puerto Rican coqui</name>
    <dbReference type="NCBI Taxonomy" id="57060"/>
    <lineage>
        <taxon>Eukaryota</taxon>
        <taxon>Metazoa</taxon>
        <taxon>Chordata</taxon>
        <taxon>Craniata</taxon>
        <taxon>Vertebrata</taxon>
        <taxon>Euteleostomi</taxon>
        <taxon>Amphibia</taxon>
        <taxon>Batrachia</taxon>
        <taxon>Anura</taxon>
        <taxon>Neobatrachia</taxon>
        <taxon>Hyloidea</taxon>
        <taxon>Eleutherodactylidae</taxon>
        <taxon>Eleutherodactylinae</taxon>
        <taxon>Eleutherodactylus</taxon>
        <taxon>Eleutherodactylus</taxon>
    </lineage>
</organism>
<dbReference type="PRINTS" id="PR00452">
    <property type="entry name" value="SH3DOMAIN"/>
</dbReference>
<feature type="domain" description="SH2" evidence="5">
    <location>
        <begin position="135"/>
        <end position="174"/>
    </location>
</feature>
<evidence type="ECO:0000313" key="8">
    <source>
        <dbReference type="Proteomes" id="UP000770717"/>
    </source>
</evidence>
<dbReference type="PANTHER" id="PTHR19969:SF5">
    <property type="entry name" value="CRK-LIKE PROTEIN"/>
    <property type="match status" value="1"/>
</dbReference>
<dbReference type="InterPro" id="IPR000980">
    <property type="entry name" value="SH2"/>
</dbReference>
<dbReference type="AlphaFoldDB" id="A0A8J6BLK9"/>
<keyword evidence="8" id="KW-1185">Reference proteome</keyword>
<dbReference type="InterPro" id="IPR001452">
    <property type="entry name" value="SH3_domain"/>
</dbReference>
<dbReference type="SUPFAM" id="SSF55550">
    <property type="entry name" value="SH2 domain"/>
    <property type="match status" value="1"/>
</dbReference>
<dbReference type="PROSITE" id="PS50001">
    <property type="entry name" value="SH2"/>
    <property type="match status" value="1"/>
</dbReference>
<dbReference type="PROSITE" id="PS50002">
    <property type="entry name" value="SH3"/>
    <property type="match status" value="1"/>
</dbReference>
<keyword evidence="1 4" id="KW-0728">SH3 domain</keyword>
<evidence type="ECO:0000259" key="5">
    <source>
        <dbReference type="PROSITE" id="PS50001"/>
    </source>
</evidence>
<dbReference type="GO" id="GO:0005737">
    <property type="term" value="C:cytoplasm"/>
    <property type="evidence" value="ECO:0007669"/>
    <property type="project" value="TreeGrafter"/>
</dbReference>
<dbReference type="InterPro" id="IPR051184">
    <property type="entry name" value="Tyrosine-phos_adapter"/>
</dbReference>
<dbReference type="Gene3D" id="2.30.30.40">
    <property type="entry name" value="SH3 Domains"/>
    <property type="match status" value="1"/>
</dbReference>
<evidence type="ECO:0000256" key="3">
    <source>
        <dbReference type="PROSITE-ProRule" id="PRU00191"/>
    </source>
</evidence>
<dbReference type="InterPro" id="IPR036860">
    <property type="entry name" value="SH2_dom_sf"/>
</dbReference>